<feature type="compositionally biased region" description="Basic and acidic residues" evidence="1">
    <location>
        <begin position="112"/>
        <end position="125"/>
    </location>
</feature>
<dbReference type="SMART" id="SM00581">
    <property type="entry name" value="PSP"/>
    <property type="match status" value="1"/>
</dbReference>
<evidence type="ECO:0000313" key="4">
    <source>
        <dbReference type="Proteomes" id="UP000198372"/>
    </source>
</evidence>
<keyword evidence="4" id="KW-1185">Reference proteome</keyword>
<feature type="compositionally biased region" description="Acidic residues" evidence="1">
    <location>
        <begin position="130"/>
        <end position="143"/>
    </location>
</feature>
<dbReference type="PANTHER" id="PTHR12785:SF6">
    <property type="entry name" value="SPLICING FACTOR 3B SUBUNIT 2"/>
    <property type="match status" value="1"/>
</dbReference>
<protein>
    <submittedName>
        <fullName evidence="3">BQ2448_5932 protein</fullName>
    </submittedName>
</protein>
<feature type="compositionally biased region" description="Polar residues" evidence="1">
    <location>
        <begin position="448"/>
        <end position="466"/>
    </location>
</feature>
<dbReference type="EMBL" id="FMSP01000001">
    <property type="protein sequence ID" value="SCV67286.1"/>
    <property type="molecule type" value="Genomic_DNA"/>
</dbReference>
<feature type="domain" description="PSP proline-rich" evidence="2">
    <location>
        <begin position="312"/>
        <end position="365"/>
    </location>
</feature>
<accession>A0A238F881</accession>
<sequence>MNGVVAADDAPKPTLSISKATKTQFKRLKKKAKAKAAAAAAAGVTPATSADDEAIKEESVAPESTTVNGHDDHGDDSKDFGMTLEPLPEHLAPEFAHIFAHFNPVDPEQDEDSKKTDLPGRDGNKGEIIYSDDEMPSDDEVDANGDPIVAKPLSKRKQRKMNRLSVAELKRIVKKPEVVDWVDVSATDPKLLVQIKSHRNTIPVPGHWAQKRDYLQGKRGIEKPAFQLPTDLDAVLGFIADTGIATQRDAIKEKEEGQSLKQKTRERVQPKMGKIDIDYQKLHDAFFKFQTKPPMTAFGETYYEGKEYETKLKEKKPGDLSDALKEALSIPPLAPPPWLISMQRYGPPPSYPNLRIPGLNAPIPEGAAWGFHPGGWGKPPLDEFGRPLYGDIYGVLDQNQRDQGVPVEKEIWGELEPDEEDSEEEEDDDEDEEEEEREGGPAPADGLQTPSGLETPSGFASVTSTVPGGLDTPAFLDLRKQREQTEDDDGRPKSLYQVIPEREARMRGVMGSDRVYDVSGLGVGGPPVLGQEDRGTKRKAGGVDIALDAAELEGLSEADLRQRYEEVNRRSTTGQHEDFSDFVGKEVAKRRKTADAKKRGGGGNEGKDKDKFKF</sequence>
<dbReference type="STRING" id="269621.A0A238F881"/>
<dbReference type="Pfam" id="PF04037">
    <property type="entry name" value="DUF382"/>
    <property type="match status" value="1"/>
</dbReference>
<proteinExistence type="predicted"/>
<dbReference type="InterPro" id="IPR006568">
    <property type="entry name" value="PSP_pro-rich"/>
</dbReference>
<gene>
    <name evidence="3" type="ORF">BQ2448_5932</name>
</gene>
<dbReference type="GO" id="GO:0005634">
    <property type="term" value="C:nucleus"/>
    <property type="evidence" value="ECO:0007669"/>
    <property type="project" value="InterPro"/>
</dbReference>
<feature type="compositionally biased region" description="Acidic residues" evidence="1">
    <location>
        <begin position="413"/>
        <end position="437"/>
    </location>
</feature>
<dbReference type="InterPro" id="IPR007180">
    <property type="entry name" value="DUF382"/>
</dbReference>
<evidence type="ECO:0000313" key="3">
    <source>
        <dbReference type="EMBL" id="SCV67286.1"/>
    </source>
</evidence>
<feature type="region of interest" description="Disordered" evidence="1">
    <location>
        <begin position="518"/>
        <end position="538"/>
    </location>
</feature>
<organism evidence="3 4">
    <name type="scientific">Microbotryum intermedium</name>
    <dbReference type="NCBI Taxonomy" id="269621"/>
    <lineage>
        <taxon>Eukaryota</taxon>
        <taxon>Fungi</taxon>
        <taxon>Dikarya</taxon>
        <taxon>Basidiomycota</taxon>
        <taxon>Pucciniomycotina</taxon>
        <taxon>Microbotryomycetes</taxon>
        <taxon>Microbotryales</taxon>
        <taxon>Microbotryaceae</taxon>
        <taxon>Microbotryum</taxon>
    </lineage>
</organism>
<dbReference type="AlphaFoldDB" id="A0A238F881"/>
<feature type="compositionally biased region" description="Low complexity" evidence="1">
    <location>
        <begin position="36"/>
        <end position="49"/>
    </location>
</feature>
<feature type="region of interest" description="Disordered" evidence="1">
    <location>
        <begin position="410"/>
        <end position="495"/>
    </location>
</feature>
<feature type="region of interest" description="Disordered" evidence="1">
    <location>
        <begin position="104"/>
        <end position="148"/>
    </location>
</feature>
<feature type="compositionally biased region" description="Basic and acidic residues" evidence="1">
    <location>
        <begin position="605"/>
        <end position="614"/>
    </location>
</feature>
<dbReference type="InterPro" id="IPR052584">
    <property type="entry name" value="U2_snRNP_Complex_Component"/>
</dbReference>
<dbReference type="Pfam" id="PF04046">
    <property type="entry name" value="PSP"/>
    <property type="match status" value="1"/>
</dbReference>
<feature type="region of interest" description="Disordered" evidence="1">
    <location>
        <begin position="567"/>
        <end position="614"/>
    </location>
</feature>
<evidence type="ECO:0000259" key="2">
    <source>
        <dbReference type="SMART" id="SM00581"/>
    </source>
</evidence>
<name>A0A238F881_9BASI</name>
<feature type="compositionally biased region" description="Basic and acidic residues" evidence="1">
    <location>
        <begin position="567"/>
        <end position="598"/>
    </location>
</feature>
<dbReference type="PANTHER" id="PTHR12785">
    <property type="entry name" value="SPLICING FACTOR 3B"/>
    <property type="match status" value="1"/>
</dbReference>
<feature type="compositionally biased region" description="Basic and acidic residues" evidence="1">
    <location>
        <begin position="69"/>
        <end position="79"/>
    </location>
</feature>
<dbReference type="Proteomes" id="UP000198372">
    <property type="component" value="Unassembled WGS sequence"/>
</dbReference>
<feature type="region of interest" description="Disordered" evidence="1">
    <location>
        <begin position="36"/>
        <end position="87"/>
    </location>
</feature>
<reference evidence="4" key="1">
    <citation type="submission" date="2016-09" db="EMBL/GenBank/DDBJ databases">
        <authorList>
            <person name="Jeantristanb JTB J.-T."/>
            <person name="Ricardo R."/>
        </authorList>
    </citation>
    <scope>NUCLEOTIDE SEQUENCE [LARGE SCALE GENOMIC DNA]</scope>
</reference>
<evidence type="ECO:0000256" key="1">
    <source>
        <dbReference type="SAM" id="MobiDB-lite"/>
    </source>
</evidence>
<dbReference type="OrthoDB" id="10260794at2759"/>